<evidence type="ECO:0000313" key="2">
    <source>
        <dbReference type="Proteomes" id="UP000027265"/>
    </source>
</evidence>
<dbReference type="InParanoid" id="A0A067Q0D4"/>
<organism evidence="1 2">
    <name type="scientific">Jaapia argillacea MUCL 33604</name>
    <dbReference type="NCBI Taxonomy" id="933084"/>
    <lineage>
        <taxon>Eukaryota</taxon>
        <taxon>Fungi</taxon>
        <taxon>Dikarya</taxon>
        <taxon>Basidiomycota</taxon>
        <taxon>Agaricomycotina</taxon>
        <taxon>Agaricomycetes</taxon>
        <taxon>Agaricomycetidae</taxon>
        <taxon>Jaapiales</taxon>
        <taxon>Jaapiaceae</taxon>
        <taxon>Jaapia</taxon>
    </lineage>
</organism>
<dbReference type="Proteomes" id="UP000027265">
    <property type="component" value="Unassembled WGS sequence"/>
</dbReference>
<name>A0A067Q0D4_9AGAM</name>
<dbReference type="OrthoDB" id="2798901at2759"/>
<proteinExistence type="predicted"/>
<keyword evidence="2" id="KW-1185">Reference proteome</keyword>
<dbReference type="EMBL" id="KL197723">
    <property type="protein sequence ID" value="KDQ56071.1"/>
    <property type="molecule type" value="Genomic_DNA"/>
</dbReference>
<protein>
    <submittedName>
        <fullName evidence="1">Uncharacterized protein</fullName>
    </submittedName>
</protein>
<reference evidence="2" key="1">
    <citation type="journal article" date="2014" name="Proc. Natl. Acad. Sci. U.S.A.">
        <title>Extensive sampling of basidiomycete genomes demonstrates inadequacy of the white-rot/brown-rot paradigm for wood decay fungi.</title>
        <authorList>
            <person name="Riley R."/>
            <person name="Salamov A.A."/>
            <person name="Brown D.W."/>
            <person name="Nagy L.G."/>
            <person name="Floudas D."/>
            <person name="Held B.W."/>
            <person name="Levasseur A."/>
            <person name="Lombard V."/>
            <person name="Morin E."/>
            <person name="Otillar R."/>
            <person name="Lindquist E.A."/>
            <person name="Sun H."/>
            <person name="LaButti K.M."/>
            <person name="Schmutz J."/>
            <person name="Jabbour D."/>
            <person name="Luo H."/>
            <person name="Baker S.E."/>
            <person name="Pisabarro A.G."/>
            <person name="Walton J.D."/>
            <person name="Blanchette R.A."/>
            <person name="Henrissat B."/>
            <person name="Martin F."/>
            <person name="Cullen D."/>
            <person name="Hibbett D.S."/>
            <person name="Grigoriev I.V."/>
        </authorList>
    </citation>
    <scope>NUCLEOTIDE SEQUENCE [LARGE SCALE GENOMIC DNA]</scope>
    <source>
        <strain evidence="2">MUCL 33604</strain>
    </source>
</reference>
<accession>A0A067Q0D4</accession>
<dbReference type="AlphaFoldDB" id="A0A067Q0D4"/>
<sequence>MTTTPTLSPEITDKIIDYTASLCVYDDRPLRCCALTCRAWLPRSRFHRFKNVTLCKADVFRTFLNVLQQSPGVAEYIRSIVIQDPRERDDSGDPYLPQYMERWGPWVSENICDLPVSTFPKLETLRLSLTWERLDERTV</sequence>
<dbReference type="HOGENOM" id="CLU_1845384_0_0_1"/>
<gene>
    <name evidence="1" type="ORF">JAAARDRAFT_208293</name>
</gene>
<evidence type="ECO:0000313" key="1">
    <source>
        <dbReference type="EMBL" id="KDQ56071.1"/>
    </source>
</evidence>